<reference evidence="2" key="1">
    <citation type="journal article" date="2019" name="Plant Biotechnol. J.">
        <title>Genome sequencing of the Australian wild diploid species Gossypium australe highlights disease resistance and delayed gland morphogenesis.</title>
        <authorList>
            <person name="Cai Y."/>
            <person name="Cai X."/>
            <person name="Wang Q."/>
            <person name="Wang P."/>
            <person name="Zhang Y."/>
            <person name="Cai C."/>
            <person name="Xu Y."/>
            <person name="Wang K."/>
            <person name="Zhou Z."/>
            <person name="Wang C."/>
            <person name="Geng S."/>
            <person name="Li B."/>
            <person name="Dong Q."/>
            <person name="Hou Y."/>
            <person name="Wang H."/>
            <person name="Ai P."/>
            <person name="Liu Z."/>
            <person name="Yi F."/>
            <person name="Sun M."/>
            <person name="An G."/>
            <person name="Cheng J."/>
            <person name="Zhang Y."/>
            <person name="Shi Q."/>
            <person name="Xie Y."/>
            <person name="Shi X."/>
            <person name="Chang Y."/>
            <person name="Huang F."/>
            <person name="Chen Y."/>
            <person name="Hong S."/>
            <person name="Mi L."/>
            <person name="Sun Q."/>
            <person name="Zhang L."/>
            <person name="Zhou B."/>
            <person name="Peng R."/>
            <person name="Zhang X."/>
            <person name="Liu F."/>
        </authorList>
    </citation>
    <scope>NUCLEOTIDE SEQUENCE [LARGE SCALE GENOMIC DNA]</scope>
    <source>
        <strain evidence="2">cv. PA1801</strain>
    </source>
</reference>
<protein>
    <submittedName>
        <fullName evidence="1">RNA-directed DNA polymerase-like protein</fullName>
    </submittedName>
</protein>
<dbReference type="Gene3D" id="3.10.10.10">
    <property type="entry name" value="HIV Type 1 Reverse Transcriptase, subunit A, domain 1"/>
    <property type="match status" value="1"/>
</dbReference>
<dbReference type="PANTHER" id="PTHR24559">
    <property type="entry name" value="TRANSPOSON TY3-I GAG-POL POLYPROTEIN"/>
    <property type="match status" value="1"/>
</dbReference>
<dbReference type="AlphaFoldDB" id="A0A5B6VXW3"/>
<dbReference type="SUPFAM" id="SSF56672">
    <property type="entry name" value="DNA/RNA polymerases"/>
    <property type="match status" value="1"/>
</dbReference>
<dbReference type="PANTHER" id="PTHR24559:SF444">
    <property type="entry name" value="REVERSE TRANSCRIPTASE DOMAIN-CONTAINING PROTEIN"/>
    <property type="match status" value="1"/>
</dbReference>
<dbReference type="InterPro" id="IPR053134">
    <property type="entry name" value="RNA-dir_DNA_polymerase"/>
</dbReference>
<keyword evidence="1" id="KW-0808">Transferase</keyword>
<comment type="caution">
    <text evidence="1">The sequence shown here is derived from an EMBL/GenBank/DDBJ whole genome shotgun (WGS) entry which is preliminary data.</text>
</comment>
<dbReference type="Proteomes" id="UP000325315">
    <property type="component" value="Unassembled WGS sequence"/>
</dbReference>
<evidence type="ECO:0000313" key="1">
    <source>
        <dbReference type="EMBL" id="KAA3473805.1"/>
    </source>
</evidence>
<organism evidence="1 2">
    <name type="scientific">Gossypium australe</name>
    <dbReference type="NCBI Taxonomy" id="47621"/>
    <lineage>
        <taxon>Eukaryota</taxon>
        <taxon>Viridiplantae</taxon>
        <taxon>Streptophyta</taxon>
        <taxon>Embryophyta</taxon>
        <taxon>Tracheophyta</taxon>
        <taxon>Spermatophyta</taxon>
        <taxon>Magnoliopsida</taxon>
        <taxon>eudicotyledons</taxon>
        <taxon>Gunneridae</taxon>
        <taxon>Pentapetalae</taxon>
        <taxon>rosids</taxon>
        <taxon>malvids</taxon>
        <taxon>Malvales</taxon>
        <taxon>Malvaceae</taxon>
        <taxon>Malvoideae</taxon>
        <taxon>Gossypium</taxon>
    </lineage>
</organism>
<name>A0A5B6VXW3_9ROSI</name>
<keyword evidence="1" id="KW-0695">RNA-directed DNA polymerase</keyword>
<dbReference type="Gene3D" id="3.30.70.270">
    <property type="match status" value="1"/>
</dbReference>
<dbReference type="GO" id="GO:0003964">
    <property type="term" value="F:RNA-directed DNA polymerase activity"/>
    <property type="evidence" value="ECO:0007669"/>
    <property type="project" value="UniProtKB-KW"/>
</dbReference>
<accession>A0A5B6VXW3</accession>
<keyword evidence="2" id="KW-1185">Reference proteome</keyword>
<keyword evidence="1" id="KW-0548">Nucleotidyltransferase</keyword>
<evidence type="ECO:0000313" key="2">
    <source>
        <dbReference type="Proteomes" id="UP000325315"/>
    </source>
</evidence>
<dbReference type="InterPro" id="IPR043128">
    <property type="entry name" value="Rev_trsase/Diguanyl_cyclase"/>
</dbReference>
<dbReference type="EMBL" id="SMMG02000005">
    <property type="protein sequence ID" value="KAA3473805.1"/>
    <property type="molecule type" value="Genomic_DNA"/>
</dbReference>
<sequence>MACFLDDYFRCVMSLIQDKKGRCHGQSSNTGANRSGTKDRVVGFEAIALDVVYGCICVICEKKGRSMRLCIDYRQLNKVKIKNKYLLACIDGLFDQLNGVTVFSKINTDLIYIATVVFIDDMLIYSKTEFEHAQHLRIKASKNVSESFDQPKALLTEVLVLTQPESEKEYVVCSNEFRIGIIGMLHFRSRLCILIDLEFQQNVLSEAHNCTYSIHLGSTKCFVI</sequence>
<gene>
    <name evidence="1" type="ORF">EPI10_024156</name>
</gene>
<dbReference type="InterPro" id="IPR043502">
    <property type="entry name" value="DNA/RNA_pol_sf"/>
</dbReference>
<proteinExistence type="predicted"/>